<dbReference type="PANTHER" id="PTHR30204">
    <property type="entry name" value="REDOX-CYCLING DRUG-SENSING TRANSCRIPTIONAL ACTIVATOR SOXR"/>
    <property type="match status" value="1"/>
</dbReference>
<dbReference type="GO" id="GO:0003700">
    <property type="term" value="F:DNA-binding transcription factor activity"/>
    <property type="evidence" value="ECO:0007669"/>
    <property type="project" value="InterPro"/>
</dbReference>
<evidence type="ECO:0000259" key="5">
    <source>
        <dbReference type="PROSITE" id="PS50937"/>
    </source>
</evidence>
<dbReference type="Pfam" id="PF13411">
    <property type="entry name" value="MerR_1"/>
    <property type="match status" value="1"/>
</dbReference>
<dbReference type="RefSeq" id="WP_092873469.1">
    <property type="nucleotide sequence ID" value="NZ_FOJY01000016.1"/>
</dbReference>
<keyword evidence="1" id="KW-0678">Repressor</keyword>
<keyword evidence="2" id="KW-0805">Transcription regulation</keyword>
<keyword evidence="4" id="KW-0804">Transcription</keyword>
<proteinExistence type="predicted"/>
<dbReference type="PANTHER" id="PTHR30204:SF69">
    <property type="entry name" value="MERR-FAMILY TRANSCRIPTIONAL REGULATOR"/>
    <property type="match status" value="1"/>
</dbReference>
<keyword evidence="3 6" id="KW-0238">DNA-binding</keyword>
<organism evidence="6 7">
    <name type="scientific">Acetitomaculum ruminis DSM 5522</name>
    <dbReference type="NCBI Taxonomy" id="1120918"/>
    <lineage>
        <taxon>Bacteria</taxon>
        <taxon>Bacillati</taxon>
        <taxon>Bacillota</taxon>
        <taxon>Clostridia</taxon>
        <taxon>Lachnospirales</taxon>
        <taxon>Lachnospiraceae</taxon>
        <taxon>Acetitomaculum</taxon>
    </lineage>
</organism>
<dbReference type="SUPFAM" id="SSF46955">
    <property type="entry name" value="Putative DNA-binding domain"/>
    <property type="match status" value="1"/>
</dbReference>
<dbReference type="SMART" id="SM00422">
    <property type="entry name" value="HTH_MERR"/>
    <property type="match status" value="1"/>
</dbReference>
<sequence length="280" mass="32435">MSDNYSNEKSEYSLLVSDFAKLCNTTRDTLRYYYNQGLLLPWKNPKNGYHYYSASQISSFFFINTMRQSGCSIAEIKSLIYGLPRKEIEVLAEEKIANMEKEALLMRKKIASMRLGMWILKRYNTHKPNVAFLGEIPQMAYSITPVSNPRYAYHAADIANDISTHLSKAHNDIDLPLFPAGVSISYEDLINKNYVYSNVVSLSLLEAKEEKTFPVPSTKAVLSYTYQNTDNIEKTYKKMLSYIKKNRLKPVSDLFSISLINLYDERENHTYFKYLFICVE</sequence>
<dbReference type="InterPro" id="IPR011256">
    <property type="entry name" value="Reg_factor_effector_dom_sf"/>
</dbReference>
<dbReference type="InterPro" id="IPR000551">
    <property type="entry name" value="MerR-type_HTH_dom"/>
</dbReference>
<dbReference type="Gene3D" id="1.10.1660.10">
    <property type="match status" value="1"/>
</dbReference>
<evidence type="ECO:0000256" key="4">
    <source>
        <dbReference type="ARBA" id="ARBA00023163"/>
    </source>
</evidence>
<dbReference type="GO" id="GO:0003677">
    <property type="term" value="F:DNA binding"/>
    <property type="evidence" value="ECO:0007669"/>
    <property type="project" value="UniProtKB-KW"/>
</dbReference>
<dbReference type="InterPro" id="IPR009061">
    <property type="entry name" value="DNA-bd_dom_put_sf"/>
</dbReference>
<evidence type="ECO:0000256" key="2">
    <source>
        <dbReference type="ARBA" id="ARBA00023015"/>
    </source>
</evidence>
<dbReference type="PROSITE" id="PS50937">
    <property type="entry name" value="HTH_MERR_2"/>
    <property type="match status" value="1"/>
</dbReference>
<evidence type="ECO:0000313" key="6">
    <source>
        <dbReference type="EMBL" id="SFB26706.1"/>
    </source>
</evidence>
<keyword evidence="7" id="KW-1185">Reference proteome</keyword>
<name>A0A1I0ZNL9_9FIRM</name>
<evidence type="ECO:0000256" key="1">
    <source>
        <dbReference type="ARBA" id="ARBA00022491"/>
    </source>
</evidence>
<feature type="domain" description="HTH merR-type" evidence="5">
    <location>
        <begin position="13"/>
        <end position="82"/>
    </location>
</feature>
<dbReference type="AlphaFoldDB" id="A0A1I0ZNL9"/>
<dbReference type="SUPFAM" id="SSF55136">
    <property type="entry name" value="Probable bacterial effector-binding domain"/>
    <property type="match status" value="1"/>
</dbReference>
<dbReference type="EMBL" id="FOJY01000016">
    <property type="protein sequence ID" value="SFB26706.1"/>
    <property type="molecule type" value="Genomic_DNA"/>
</dbReference>
<dbReference type="OrthoDB" id="9773308at2"/>
<dbReference type="InterPro" id="IPR047057">
    <property type="entry name" value="MerR_fam"/>
</dbReference>
<dbReference type="Proteomes" id="UP000198838">
    <property type="component" value="Unassembled WGS sequence"/>
</dbReference>
<dbReference type="Gene3D" id="3.20.80.10">
    <property type="entry name" value="Regulatory factor, effector binding domain"/>
    <property type="match status" value="1"/>
</dbReference>
<accession>A0A1I0ZNL9</accession>
<evidence type="ECO:0000256" key="3">
    <source>
        <dbReference type="ARBA" id="ARBA00023125"/>
    </source>
</evidence>
<protein>
    <submittedName>
        <fullName evidence="6">DNA-binding transcriptional regulator, MerR family</fullName>
    </submittedName>
</protein>
<dbReference type="STRING" id="1120918.SAMN05216249_11632"/>
<reference evidence="6 7" key="1">
    <citation type="submission" date="2016-10" db="EMBL/GenBank/DDBJ databases">
        <authorList>
            <person name="de Groot N.N."/>
        </authorList>
    </citation>
    <scope>NUCLEOTIDE SEQUENCE [LARGE SCALE GENOMIC DNA]</scope>
    <source>
        <strain evidence="6 7">DSM 5522</strain>
    </source>
</reference>
<gene>
    <name evidence="6" type="ORF">SAMN05216249_11632</name>
</gene>
<evidence type="ECO:0000313" key="7">
    <source>
        <dbReference type="Proteomes" id="UP000198838"/>
    </source>
</evidence>